<dbReference type="RefSeq" id="WP_007640204.1">
    <property type="nucleotide sequence ID" value="NC_020514.1"/>
</dbReference>
<dbReference type="HOGENOM" id="CLU_092800_1_0_6"/>
<keyword evidence="2" id="KW-1185">Reference proteome</keyword>
<evidence type="ECO:0008006" key="3">
    <source>
        <dbReference type="Google" id="ProtNLM"/>
    </source>
</evidence>
<dbReference type="eggNOG" id="COG4520">
    <property type="taxonomic scope" value="Bacteria"/>
</dbReference>
<dbReference type="EMBL" id="CP003837">
    <property type="protein sequence ID" value="AGH43080.1"/>
    <property type="molecule type" value="Genomic_DNA"/>
</dbReference>
<proteinExistence type="predicted"/>
<dbReference type="KEGG" id="gps:C427_0971"/>
<dbReference type="STRING" id="1129794.C427_0971"/>
<name>K6ZS76_9ALTE</name>
<organism evidence="1 2">
    <name type="scientific">Paraglaciecola psychrophila 170</name>
    <dbReference type="NCBI Taxonomy" id="1129794"/>
    <lineage>
        <taxon>Bacteria</taxon>
        <taxon>Pseudomonadati</taxon>
        <taxon>Pseudomonadota</taxon>
        <taxon>Gammaproteobacteria</taxon>
        <taxon>Alteromonadales</taxon>
        <taxon>Alteromonadaceae</taxon>
        <taxon>Paraglaciecola</taxon>
    </lineage>
</organism>
<dbReference type="PATRIC" id="fig|1129794.4.peg.958"/>
<gene>
    <name evidence="1" type="ORF">C427_0971</name>
</gene>
<dbReference type="OrthoDB" id="5588054at2"/>
<accession>K6ZS76</accession>
<evidence type="ECO:0000313" key="1">
    <source>
        <dbReference type="EMBL" id="AGH43080.1"/>
    </source>
</evidence>
<reference evidence="1 2" key="1">
    <citation type="journal article" date="2013" name="Genome Announc.">
        <title>Complete Genome Sequence of Glaciecola psychrophila Strain 170T.</title>
        <authorList>
            <person name="Yin J."/>
            <person name="Chen J."/>
            <person name="Liu G."/>
            <person name="Yu Y."/>
            <person name="Song L."/>
            <person name="Wang X."/>
            <person name="Qu X."/>
        </authorList>
    </citation>
    <scope>NUCLEOTIDE SEQUENCE [LARGE SCALE GENOMIC DNA]</scope>
    <source>
        <strain evidence="1 2">170</strain>
    </source>
</reference>
<evidence type="ECO:0000313" key="2">
    <source>
        <dbReference type="Proteomes" id="UP000011864"/>
    </source>
</evidence>
<sequence>MNISDDMLSGFLDAELAPQDMELVRVALETDDDLVMRMAELSQVDQWVLEHAQQIDHTEVPKKLVVLAQQLDVKRNSHKTAAVNNVVQISAWEKWTADIKTPYAMAAGVALVASVAMLNLSQQTTDLGFSTDIAAVLDTEFSGETAYLEDGSTVKAQLSFENQQGQLCRQYQVASSDNRSTNIACKQISGWKLQAQHTEQSVAVTGDYQTASSSQQLEAVIDAMISGSALDRNEEQQAINNQWQFENQKRGDL</sequence>
<protein>
    <recommendedName>
        <fullName evidence="3">Anti-sigma factor</fullName>
    </recommendedName>
</protein>
<dbReference type="Proteomes" id="UP000011864">
    <property type="component" value="Chromosome"/>
</dbReference>
<dbReference type="AlphaFoldDB" id="K6ZS76"/>